<dbReference type="RefSeq" id="WP_114773732.1">
    <property type="nucleotide sequence ID" value="NZ_FOFT01000003.1"/>
</dbReference>
<keyword evidence="1" id="KW-0812">Transmembrane</keyword>
<dbReference type="Proteomes" id="UP000199028">
    <property type="component" value="Unassembled WGS sequence"/>
</dbReference>
<dbReference type="EMBL" id="FOFT01000003">
    <property type="protein sequence ID" value="SEQ83296.1"/>
    <property type="molecule type" value="Genomic_DNA"/>
</dbReference>
<sequence>MTRGRAAVVLRRKFDSTFSWVVTLGALGTSTYVLLNPFPGNGFGHQLEFIAIMAPLTWFMWMVGAHSVVEVHESGVLVVNWFRRFWVPWVELESVEATREVVLVTTSGERINVAVGAFSAASSLRGSRVQSRIREAIEQHRPLPAPSDSGGVRKSLDLAPWHFAGMVAFLLVVAWIGLWLNGS</sequence>
<keyword evidence="4" id="KW-1185">Reference proteome</keyword>
<dbReference type="Pfam" id="PF10756">
    <property type="entry name" value="bPH_6"/>
    <property type="match status" value="1"/>
</dbReference>
<evidence type="ECO:0000313" key="4">
    <source>
        <dbReference type="Proteomes" id="UP000199028"/>
    </source>
</evidence>
<dbReference type="OrthoDB" id="4242328at2"/>
<feature type="domain" description="Low molecular weight protein antigen 6 PH" evidence="2">
    <location>
        <begin position="69"/>
        <end position="121"/>
    </location>
</feature>
<name>A0A1H9J901_9PSEU</name>
<accession>A0A1H9J901</accession>
<dbReference type="AlphaFoldDB" id="A0A1H9J901"/>
<keyword evidence="1" id="KW-1133">Transmembrane helix</keyword>
<organism evidence="3 4">
    <name type="scientific">Lentzea flaviverrucosa</name>
    <dbReference type="NCBI Taxonomy" id="200379"/>
    <lineage>
        <taxon>Bacteria</taxon>
        <taxon>Bacillati</taxon>
        <taxon>Actinomycetota</taxon>
        <taxon>Actinomycetes</taxon>
        <taxon>Pseudonocardiales</taxon>
        <taxon>Pseudonocardiaceae</taxon>
        <taxon>Lentzea</taxon>
    </lineage>
</organism>
<feature type="transmembrane region" description="Helical" evidence="1">
    <location>
        <begin position="47"/>
        <end position="69"/>
    </location>
</feature>
<feature type="transmembrane region" description="Helical" evidence="1">
    <location>
        <begin position="17"/>
        <end position="35"/>
    </location>
</feature>
<gene>
    <name evidence="3" type="ORF">SAMN05216195_103162</name>
</gene>
<feature type="transmembrane region" description="Helical" evidence="1">
    <location>
        <begin position="161"/>
        <end position="180"/>
    </location>
</feature>
<keyword evidence="1" id="KW-0472">Membrane</keyword>
<protein>
    <submittedName>
        <fullName evidence="3">PH domain-containing protein</fullName>
    </submittedName>
</protein>
<evidence type="ECO:0000313" key="3">
    <source>
        <dbReference type="EMBL" id="SEQ83296.1"/>
    </source>
</evidence>
<evidence type="ECO:0000256" key="1">
    <source>
        <dbReference type="SAM" id="Phobius"/>
    </source>
</evidence>
<proteinExistence type="predicted"/>
<reference evidence="4" key="1">
    <citation type="submission" date="2016-10" db="EMBL/GenBank/DDBJ databases">
        <authorList>
            <person name="Varghese N."/>
            <person name="Submissions S."/>
        </authorList>
    </citation>
    <scope>NUCLEOTIDE SEQUENCE [LARGE SCALE GENOMIC DNA]</scope>
    <source>
        <strain evidence="4">CGMCC 4.578</strain>
    </source>
</reference>
<dbReference type="InterPro" id="IPR019692">
    <property type="entry name" value="CFP-6_PH"/>
</dbReference>
<evidence type="ECO:0000259" key="2">
    <source>
        <dbReference type="Pfam" id="PF10756"/>
    </source>
</evidence>